<dbReference type="EMBL" id="VXKE01000019">
    <property type="protein sequence ID" value="KAA8708519.1"/>
    <property type="molecule type" value="Genomic_DNA"/>
</dbReference>
<feature type="transmembrane region" description="Helical" evidence="1">
    <location>
        <begin position="9"/>
        <end position="33"/>
    </location>
</feature>
<gene>
    <name evidence="2" type="ORF">F4V45_06250</name>
</gene>
<keyword evidence="1" id="KW-0472">Membrane</keyword>
<keyword evidence="1" id="KW-1133">Transmembrane helix</keyword>
<protein>
    <recommendedName>
        <fullName evidence="4">Beta-lactamase</fullName>
    </recommendedName>
</protein>
<sequence length="129" mass="14368">MQHPNIRALILYVWIVFVLLGITASIVSAFSLVKPKPQDLTAPASWCAKGDGVACFYVAQNLLFGDKKASDIVRARAFYSRACVLGVSNACYEFSKLQASPARMYASYWRLWEREALGQYDIDGALSKH</sequence>
<dbReference type="AlphaFoldDB" id="A0A5M9QKF6"/>
<accession>A0A5M9QKF6</accession>
<comment type="caution">
    <text evidence="2">The sequence shown here is derived from an EMBL/GenBank/DDBJ whole genome shotgun (WGS) entry which is preliminary data.</text>
</comment>
<dbReference type="Proteomes" id="UP000323707">
    <property type="component" value="Unassembled WGS sequence"/>
</dbReference>
<proteinExistence type="predicted"/>
<reference evidence="2 3" key="1">
    <citation type="submission" date="2019-09" db="EMBL/GenBank/DDBJ databases">
        <title>Draft genome sequence of various Type strains from the CCUG.</title>
        <authorList>
            <person name="Pineiro-Iglesias B."/>
            <person name="Tunovic T."/>
            <person name="Unosson C."/>
            <person name="Inganas E."/>
            <person name="Ohlen M."/>
            <person name="Cardew S."/>
            <person name="Jensie-Markopoulos S."/>
            <person name="Salva-Serra F."/>
            <person name="Jaen-Luchoro D."/>
            <person name="Karlsson R."/>
            <person name="Svensson-Stadler L."/>
            <person name="Chun J."/>
            <person name="Moore E."/>
        </authorList>
    </citation>
    <scope>NUCLEOTIDE SEQUENCE [LARGE SCALE GENOMIC DNA]</scope>
    <source>
        <strain evidence="2 3">CCUG 32756T</strain>
    </source>
</reference>
<evidence type="ECO:0008006" key="4">
    <source>
        <dbReference type="Google" id="ProtNLM"/>
    </source>
</evidence>
<name>A0A5M9QKF6_9HELI</name>
<dbReference type="Gene3D" id="1.25.40.10">
    <property type="entry name" value="Tetratricopeptide repeat domain"/>
    <property type="match status" value="1"/>
</dbReference>
<dbReference type="InterPro" id="IPR011990">
    <property type="entry name" value="TPR-like_helical_dom_sf"/>
</dbReference>
<evidence type="ECO:0000313" key="3">
    <source>
        <dbReference type="Proteomes" id="UP000323707"/>
    </source>
</evidence>
<dbReference type="RefSeq" id="WP_150337539.1">
    <property type="nucleotide sequence ID" value="NZ_JAERIX010000018.1"/>
</dbReference>
<evidence type="ECO:0000256" key="1">
    <source>
        <dbReference type="SAM" id="Phobius"/>
    </source>
</evidence>
<dbReference type="SUPFAM" id="SSF81901">
    <property type="entry name" value="HCP-like"/>
    <property type="match status" value="1"/>
</dbReference>
<organism evidence="2 3">
    <name type="scientific">Helicobacter canis</name>
    <dbReference type="NCBI Taxonomy" id="29419"/>
    <lineage>
        <taxon>Bacteria</taxon>
        <taxon>Pseudomonadati</taxon>
        <taxon>Campylobacterota</taxon>
        <taxon>Epsilonproteobacteria</taxon>
        <taxon>Campylobacterales</taxon>
        <taxon>Helicobacteraceae</taxon>
        <taxon>Helicobacter</taxon>
    </lineage>
</organism>
<evidence type="ECO:0000313" key="2">
    <source>
        <dbReference type="EMBL" id="KAA8708519.1"/>
    </source>
</evidence>
<keyword evidence="1" id="KW-0812">Transmembrane</keyword>